<evidence type="ECO:0000256" key="6">
    <source>
        <dbReference type="ARBA" id="ARBA00022840"/>
    </source>
</evidence>
<comment type="caution">
    <text evidence="15">The sequence shown here is derived from an EMBL/GenBank/DDBJ whole genome shotgun (WGS) entry which is preliminary data.</text>
</comment>
<evidence type="ECO:0000256" key="1">
    <source>
        <dbReference type="ARBA" id="ARBA00005446"/>
    </source>
</evidence>
<feature type="domain" description="Helicase ATP-binding" evidence="13">
    <location>
        <begin position="47"/>
        <end position="215"/>
    </location>
</feature>
<dbReference type="PANTHER" id="PTHR13710:SF105">
    <property type="entry name" value="ATP-DEPENDENT DNA HELICASE Q1"/>
    <property type="match status" value="1"/>
</dbReference>
<gene>
    <name evidence="15" type="ORF">SNE35_23915</name>
</gene>
<keyword evidence="16" id="KW-1185">Reference proteome</keyword>
<sequence>MQVLSSRSKVRPTSRQTVSARLRQRVTRQLRRLFGLQRLRPGQQETIDRVLRGLNTLAVMPTGAGKSLCYQLPATLLPGLTVVISPLIALMQDQYDRLQQLGVATVQLNSALDAETQRESLLALDLRQVRVLFTTPERFADPAFQAMLKQQQLALLVVDEAHCISRWGHDFRPAFAEIGTALLELDSPPVLALTATAADEVIEDIATQLRIPAAGVLAASSYRPNLRFGVETMADEAAKRRRTVEIVAEEQGAVIVYATTVKAAEAVHSALLEAGTDADLYHGKLSAPRRRASQMAFMNGETRVIVATNAFGLGIDKPDIRLVLHYQLPPGLDAYYQEAGRAGRDGLPARCELLFLAGDRAVQQFFLNGRYPTADDGRALVGLLASGNAADASGWTLARLKERLQRPAAKLRVLLNLMRGERLIDIDREGRISVGAVTAGMVQLDAMLAGYVERSEQDRARLEQMVAYAQTGACRWRALLEGFQEPLPFADGRCLQCDNCRRMARHEVELERQTEQILPKLDGDAASSQRESFSPGDYVRVRRYGAGTVVDASNEAVTVAFGEASERRSFRPDFVKRARVPRRTAGAEIAASA</sequence>
<evidence type="ECO:0000256" key="4">
    <source>
        <dbReference type="ARBA" id="ARBA00022801"/>
    </source>
</evidence>
<reference evidence="15 16" key="1">
    <citation type="submission" date="2023-11" db="EMBL/GenBank/DDBJ databases">
        <title>Paucibacter sp. nov., isolated from fresh soil in Korea.</title>
        <authorList>
            <person name="Le N.T.T."/>
        </authorList>
    </citation>
    <scope>NUCLEOTIDE SEQUENCE [LARGE SCALE GENOMIC DNA]</scope>
    <source>
        <strain evidence="15 16">R3-3</strain>
    </source>
</reference>
<dbReference type="Proteomes" id="UP001285263">
    <property type="component" value="Unassembled WGS sequence"/>
</dbReference>
<dbReference type="Gene3D" id="3.40.50.300">
    <property type="entry name" value="P-loop containing nucleotide triphosphate hydrolases"/>
    <property type="match status" value="2"/>
</dbReference>
<dbReference type="CDD" id="cd17920">
    <property type="entry name" value="DEXHc_RecQ"/>
    <property type="match status" value="1"/>
</dbReference>
<dbReference type="GO" id="GO:0016787">
    <property type="term" value="F:hydrolase activity"/>
    <property type="evidence" value="ECO:0007669"/>
    <property type="project" value="UniProtKB-KW"/>
</dbReference>
<evidence type="ECO:0000256" key="9">
    <source>
        <dbReference type="ARBA" id="ARBA00034617"/>
    </source>
</evidence>
<dbReference type="InterPro" id="IPR011545">
    <property type="entry name" value="DEAD/DEAH_box_helicase_dom"/>
</dbReference>
<keyword evidence="5 15" id="KW-0347">Helicase</keyword>
<evidence type="ECO:0000256" key="11">
    <source>
        <dbReference type="ARBA" id="ARBA00044535"/>
    </source>
</evidence>
<keyword evidence="4 15" id="KW-0378">Hydrolase</keyword>
<evidence type="ECO:0000256" key="12">
    <source>
        <dbReference type="ARBA" id="ARBA00044550"/>
    </source>
</evidence>
<name>A0ABU5DPJ3_9BURK</name>
<dbReference type="SUPFAM" id="SSF52540">
    <property type="entry name" value="P-loop containing nucleoside triphosphate hydrolases"/>
    <property type="match status" value="1"/>
</dbReference>
<evidence type="ECO:0000256" key="8">
    <source>
        <dbReference type="ARBA" id="ARBA00023235"/>
    </source>
</evidence>
<feature type="domain" description="Helicase C-terminal" evidence="14">
    <location>
        <begin position="239"/>
        <end position="419"/>
    </location>
</feature>
<dbReference type="EMBL" id="JAXCLA010000008">
    <property type="protein sequence ID" value="MDY0747570.1"/>
    <property type="molecule type" value="Genomic_DNA"/>
</dbReference>
<comment type="catalytic activity">
    <reaction evidence="9">
        <text>Couples ATP hydrolysis with the unwinding of duplex DNA by translocating in the 3'-5' direction.</text>
        <dbReference type="EC" id="5.6.2.4"/>
    </reaction>
</comment>
<evidence type="ECO:0000256" key="10">
    <source>
        <dbReference type="ARBA" id="ARBA00034808"/>
    </source>
</evidence>
<dbReference type="PROSITE" id="PS51194">
    <property type="entry name" value="HELICASE_CTER"/>
    <property type="match status" value="1"/>
</dbReference>
<keyword evidence="6" id="KW-0067">ATP-binding</keyword>
<dbReference type="InterPro" id="IPR014001">
    <property type="entry name" value="Helicase_ATP-bd"/>
</dbReference>
<dbReference type="Pfam" id="PF00270">
    <property type="entry name" value="DEAD"/>
    <property type="match status" value="1"/>
</dbReference>
<protein>
    <recommendedName>
        <fullName evidence="11">ATP-dependent DNA helicase RecQ</fullName>
        <ecNumber evidence="10">5.6.2.4</ecNumber>
    </recommendedName>
    <alternativeName>
        <fullName evidence="12">DNA 3'-5' helicase RecQ</fullName>
    </alternativeName>
</protein>
<keyword evidence="8" id="KW-0413">Isomerase</keyword>
<dbReference type="NCBIfam" id="TIGR00614">
    <property type="entry name" value="recQ_fam"/>
    <property type="match status" value="1"/>
</dbReference>
<keyword evidence="3" id="KW-0547">Nucleotide-binding</keyword>
<dbReference type="Pfam" id="PF16124">
    <property type="entry name" value="RecQ_Zn_bind"/>
    <property type="match status" value="1"/>
</dbReference>
<dbReference type="Pfam" id="PF00271">
    <property type="entry name" value="Helicase_C"/>
    <property type="match status" value="1"/>
</dbReference>
<dbReference type="GO" id="GO:0003678">
    <property type="term" value="F:DNA helicase activity"/>
    <property type="evidence" value="ECO:0007669"/>
    <property type="project" value="UniProtKB-EC"/>
</dbReference>
<evidence type="ECO:0000313" key="15">
    <source>
        <dbReference type="EMBL" id="MDY0747570.1"/>
    </source>
</evidence>
<dbReference type="InterPro" id="IPR027417">
    <property type="entry name" value="P-loop_NTPase"/>
</dbReference>
<dbReference type="RefSeq" id="WP_320425534.1">
    <property type="nucleotide sequence ID" value="NZ_JAXCLA010000008.1"/>
</dbReference>
<dbReference type="InterPro" id="IPR002464">
    <property type="entry name" value="DNA/RNA_helicase_DEAH_CS"/>
</dbReference>
<keyword evidence="7" id="KW-0238">DNA-binding</keyword>
<dbReference type="InterPro" id="IPR032284">
    <property type="entry name" value="RecQ_Zn-bd"/>
</dbReference>
<keyword evidence="2" id="KW-0479">Metal-binding</keyword>
<evidence type="ECO:0000256" key="3">
    <source>
        <dbReference type="ARBA" id="ARBA00022741"/>
    </source>
</evidence>
<dbReference type="PROSITE" id="PS00690">
    <property type="entry name" value="DEAH_ATP_HELICASE"/>
    <property type="match status" value="1"/>
</dbReference>
<dbReference type="SMART" id="SM00490">
    <property type="entry name" value="HELICc"/>
    <property type="match status" value="1"/>
</dbReference>
<dbReference type="PANTHER" id="PTHR13710">
    <property type="entry name" value="DNA HELICASE RECQ FAMILY MEMBER"/>
    <property type="match status" value="1"/>
</dbReference>
<organism evidence="15 16">
    <name type="scientific">Roseateles agri</name>
    <dbReference type="NCBI Taxonomy" id="3098619"/>
    <lineage>
        <taxon>Bacteria</taxon>
        <taxon>Pseudomonadati</taxon>
        <taxon>Pseudomonadota</taxon>
        <taxon>Betaproteobacteria</taxon>
        <taxon>Burkholderiales</taxon>
        <taxon>Sphaerotilaceae</taxon>
        <taxon>Roseateles</taxon>
    </lineage>
</organism>
<dbReference type="EC" id="5.6.2.4" evidence="10"/>
<dbReference type="PROSITE" id="PS51192">
    <property type="entry name" value="HELICASE_ATP_BIND_1"/>
    <property type="match status" value="1"/>
</dbReference>
<evidence type="ECO:0000256" key="2">
    <source>
        <dbReference type="ARBA" id="ARBA00022723"/>
    </source>
</evidence>
<evidence type="ECO:0000259" key="13">
    <source>
        <dbReference type="PROSITE" id="PS51192"/>
    </source>
</evidence>
<accession>A0ABU5DPJ3</accession>
<evidence type="ECO:0000313" key="16">
    <source>
        <dbReference type="Proteomes" id="UP001285263"/>
    </source>
</evidence>
<proteinExistence type="inferred from homology"/>
<evidence type="ECO:0000256" key="5">
    <source>
        <dbReference type="ARBA" id="ARBA00022806"/>
    </source>
</evidence>
<evidence type="ECO:0000256" key="7">
    <source>
        <dbReference type="ARBA" id="ARBA00023125"/>
    </source>
</evidence>
<comment type="similarity">
    <text evidence="1">Belongs to the helicase family. RecQ subfamily.</text>
</comment>
<dbReference type="InterPro" id="IPR001650">
    <property type="entry name" value="Helicase_C-like"/>
</dbReference>
<dbReference type="SMART" id="SM00487">
    <property type="entry name" value="DEXDc"/>
    <property type="match status" value="1"/>
</dbReference>
<dbReference type="InterPro" id="IPR004589">
    <property type="entry name" value="DNA_helicase_ATP-dep_RecQ"/>
</dbReference>
<evidence type="ECO:0000259" key="14">
    <source>
        <dbReference type="PROSITE" id="PS51194"/>
    </source>
</evidence>